<organism evidence="2">
    <name type="scientific">Deinococcus sp. VB142</name>
    <dbReference type="NCBI Taxonomy" id="3112952"/>
    <lineage>
        <taxon>Bacteria</taxon>
        <taxon>Thermotogati</taxon>
        <taxon>Deinococcota</taxon>
        <taxon>Deinococci</taxon>
        <taxon>Deinococcales</taxon>
        <taxon>Deinococcaceae</taxon>
        <taxon>Deinococcus</taxon>
    </lineage>
</organism>
<keyword evidence="2" id="KW-0614">Plasmid</keyword>
<gene>
    <name evidence="2" type="ORF">WDJ50_18730</name>
</gene>
<proteinExistence type="predicted"/>
<protein>
    <submittedName>
        <fullName evidence="2">Uncharacterized protein</fullName>
    </submittedName>
</protein>
<evidence type="ECO:0000313" key="2">
    <source>
        <dbReference type="EMBL" id="WYF46844.1"/>
    </source>
</evidence>
<sequence>MPTLHSVLRDDLLEGVRRAGEAGTQLLDLLAEREGVVRVGDQILLSSIAARLAYERRETDESLEVLKTVIGEARLLMSRRLAEKSAEEEKRAKRAERKKSRLSPPLPPKEIIRPGYKKLVRAAGPLYMRSRLGATFQDYLGISKVFLDMQTRHDKLLRDALTFQTRSIRALSKTIGESGIQSLWMYSEPEYEIVPERVEKHPYWNLIDEIRSMSMSIPVSIWQKTESEKKYRHQEIEFSSPKAWLTIQQKAYARALNSLVDDGEIRCEGERKKKGFFANFWIQVAYFYNKHLIPGKMLLS</sequence>
<dbReference type="EMBL" id="CP149786">
    <property type="protein sequence ID" value="WYF46844.1"/>
    <property type="molecule type" value="Genomic_DNA"/>
</dbReference>
<accession>A0AAU6Q8I4</accession>
<dbReference type="AlphaFoldDB" id="A0AAU6Q8I4"/>
<feature type="region of interest" description="Disordered" evidence="1">
    <location>
        <begin position="86"/>
        <end position="107"/>
    </location>
</feature>
<dbReference type="RefSeq" id="WP_339098364.1">
    <property type="nucleotide sequence ID" value="NZ_CP149786.1"/>
</dbReference>
<name>A0AAU6Q8I4_9DEIO</name>
<feature type="compositionally biased region" description="Basic residues" evidence="1">
    <location>
        <begin position="92"/>
        <end position="101"/>
    </location>
</feature>
<evidence type="ECO:0000256" key="1">
    <source>
        <dbReference type="SAM" id="MobiDB-lite"/>
    </source>
</evidence>
<geneLocation type="plasmid" evidence="2">
    <name>p3</name>
</geneLocation>
<reference evidence="2" key="1">
    <citation type="submission" date="2024-03" db="EMBL/GenBank/DDBJ databases">
        <title>Deinococcus weizhi sp. nov., isolated from human skin.</title>
        <authorList>
            <person name="Wei Z."/>
            <person name="Tian F."/>
            <person name="Yang C."/>
            <person name="Xin L.T."/>
            <person name="Wen Z.J."/>
            <person name="Lan K.C."/>
            <person name="Yu L."/>
            <person name="Zhe W."/>
            <person name="Dan F.D."/>
            <person name="Jun W."/>
            <person name="Rui Z."/>
            <person name="Yong X.J."/>
            <person name="Ting Y."/>
            <person name="Wei X."/>
            <person name="Xu Z.G."/>
            <person name="Xin Z."/>
            <person name="Dong F.G."/>
            <person name="Ni X.M."/>
            <person name="Zheng M.G."/>
            <person name="Chun Y."/>
            <person name="Qian W.X."/>
        </authorList>
    </citation>
    <scope>NUCLEOTIDE SEQUENCE</scope>
    <source>
        <strain evidence="2">VB142</strain>
        <plasmid evidence="2">p3</plasmid>
    </source>
</reference>